<keyword evidence="7" id="KW-0276">Fatty acid metabolism</keyword>
<dbReference type="SUPFAM" id="SSF53901">
    <property type="entry name" value="Thiolase-like"/>
    <property type="match status" value="2"/>
</dbReference>
<evidence type="ECO:0000256" key="3">
    <source>
        <dbReference type="ARBA" id="ARBA00012356"/>
    </source>
</evidence>
<dbReference type="EC" id="2.3.1.179" evidence="3 11"/>
<evidence type="ECO:0000256" key="4">
    <source>
        <dbReference type="ARBA" id="ARBA00014657"/>
    </source>
</evidence>
<dbReference type="PROSITE" id="PS52004">
    <property type="entry name" value="KS3_2"/>
    <property type="match status" value="1"/>
</dbReference>
<keyword evidence="10 11" id="KW-0012">Acyltransferase</keyword>
<dbReference type="OrthoDB" id="9808669at2"/>
<dbReference type="PIRSF" id="PIRSF000447">
    <property type="entry name" value="KAS_II"/>
    <property type="match status" value="1"/>
</dbReference>
<dbReference type="Proteomes" id="UP000306113">
    <property type="component" value="Unassembled WGS sequence"/>
</dbReference>
<dbReference type="GO" id="GO:0006633">
    <property type="term" value="P:fatty acid biosynthetic process"/>
    <property type="evidence" value="ECO:0007669"/>
    <property type="project" value="UniProtKB-UniRule"/>
</dbReference>
<keyword evidence="16" id="KW-1185">Reference proteome</keyword>
<evidence type="ECO:0000256" key="11">
    <source>
        <dbReference type="PIRNR" id="PIRNR000447"/>
    </source>
</evidence>
<dbReference type="Pfam" id="PF00109">
    <property type="entry name" value="ketoacyl-synt"/>
    <property type="match status" value="1"/>
</dbReference>
<evidence type="ECO:0000256" key="1">
    <source>
        <dbReference type="ARBA" id="ARBA00005194"/>
    </source>
</evidence>
<dbReference type="Pfam" id="PF02801">
    <property type="entry name" value="Ketoacyl-synt_C"/>
    <property type="match status" value="1"/>
</dbReference>
<evidence type="ECO:0000313" key="15">
    <source>
        <dbReference type="EMBL" id="THD74633.1"/>
    </source>
</evidence>
<keyword evidence="6 11" id="KW-0808">Transferase</keyword>
<dbReference type="UniPathway" id="UPA00094"/>
<protein>
    <recommendedName>
        <fullName evidence="4 11">3-oxoacyl-[acyl-carrier-protein] synthase 2</fullName>
        <ecNumber evidence="3 11">2.3.1.179</ecNumber>
    </recommendedName>
</protein>
<dbReference type="NCBIfam" id="NF005589">
    <property type="entry name" value="PRK07314.1"/>
    <property type="match status" value="1"/>
</dbReference>
<keyword evidence="5 11" id="KW-0444">Lipid biosynthesis</keyword>
<name>A0A4S3MAQ1_9RHOB</name>
<comment type="catalytic activity">
    <reaction evidence="11">
        <text>a fatty acyl-[ACP] + malonyl-[ACP] + H(+) = a 3-oxoacyl-[ACP] + holo-[ACP] + CO2</text>
        <dbReference type="Rhea" id="RHEA:22836"/>
        <dbReference type="Rhea" id="RHEA-COMP:9623"/>
        <dbReference type="Rhea" id="RHEA-COMP:9685"/>
        <dbReference type="Rhea" id="RHEA-COMP:9916"/>
        <dbReference type="Rhea" id="RHEA-COMP:14125"/>
        <dbReference type="ChEBI" id="CHEBI:15378"/>
        <dbReference type="ChEBI" id="CHEBI:16526"/>
        <dbReference type="ChEBI" id="CHEBI:64479"/>
        <dbReference type="ChEBI" id="CHEBI:78449"/>
        <dbReference type="ChEBI" id="CHEBI:78776"/>
        <dbReference type="ChEBI" id="CHEBI:138651"/>
    </reaction>
</comment>
<evidence type="ECO:0000256" key="12">
    <source>
        <dbReference type="PIRSR" id="PIRSR000447-1"/>
    </source>
</evidence>
<dbReference type="InterPro" id="IPR014031">
    <property type="entry name" value="Ketoacyl_synth_C"/>
</dbReference>
<comment type="function">
    <text evidence="11">Involved in the type II fatty acid elongation cycle. Catalyzes the elongation of a wide range of acyl-ACP by the addition of two carbons from malonyl-ACP to an acyl acceptor. Can efficiently catalyze the conversion of palmitoleoyl-ACP (cis-hexadec-9-enoyl-ACP) to cis-vaccenoyl-ACP (cis-octadec-11-enoyl-ACP), an essential step in the thermal regulation of fatty acid composition.</text>
</comment>
<evidence type="ECO:0000259" key="14">
    <source>
        <dbReference type="PROSITE" id="PS52004"/>
    </source>
</evidence>
<evidence type="ECO:0000256" key="7">
    <source>
        <dbReference type="ARBA" id="ARBA00022832"/>
    </source>
</evidence>
<keyword evidence="9 11" id="KW-0275">Fatty acid biosynthesis</keyword>
<feature type="active site" description="For beta-ketoacyl synthase activity" evidence="12">
    <location>
        <position position="170"/>
    </location>
</feature>
<dbReference type="InterPro" id="IPR014030">
    <property type="entry name" value="Ketoacyl_synth_N"/>
</dbReference>
<dbReference type="InterPro" id="IPR018201">
    <property type="entry name" value="Ketoacyl_synth_AS"/>
</dbReference>
<evidence type="ECO:0000256" key="8">
    <source>
        <dbReference type="ARBA" id="ARBA00023098"/>
    </source>
</evidence>
<reference evidence="15 16" key="1">
    <citation type="submission" date="2019-04" db="EMBL/GenBank/DDBJ databases">
        <title>Draft genome sequence of Youngimonas vesicularis.</title>
        <authorList>
            <person name="Hameed A."/>
        </authorList>
    </citation>
    <scope>NUCLEOTIDE SEQUENCE [LARGE SCALE GENOMIC DNA]</scope>
    <source>
        <strain evidence="15 16">CC-AMW-E</strain>
    </source>
</reference>
<dbReference type="GO" id="GO:0004315">
    <property type="term" value="F:3-oxoacyl-[acyl-carrier-protein] synthase activity"/>
    <property type="evidence" value="ECO:0007669"/>
    <property type="project" value="UniProtKB-UniRule"/>
</dbReference>
<evidence type="ECO:0000256" key="10">
    <source>
        <dbReference type="ARBA" id="ARBA00023315"/>
    </source>
</evidence>
<dbReference type="RefSeq" id="WP_136338489.1">
    <property type="nucleotide sequence ID" value="NZ_SSMD01000003.1"/>
</dbReference>
<evidence type="ECO:0000256" key="13">
    <source>
        <dbReference type="RuleBase" id="RU003694"/>
    </source>
</evidence>
<accession>A0A4S3MAQ1</accession>
<dbReference type="GO" id="GO:0005829">
    <property type="term" value="C:cytosol"/>
    <property type="evidence" value="ECO:0007669"/>
    <property type="project" value="TreeGrafter"/>
</dbReference>
<dbReference type="PANTHER" id="PTHR11712:SF336">
    <property type="entry name" value="3-OXOACYL-[ACYL-CARRIER-PROTEIN] SYNTHASE, MITOCHONDRIAL"/>
    <property type="match status" value="1"/>
</dbReference>
<dbReference type="Gene3D" id="3.40.47.10">
    <property type="match status" value="2"/>
</dbReference>
<dbReference type="InterPro" id="IPR000794">
    <property type="entry name" value="Beta-ketoacyl_synthase"/>
</dbReference>
<feature type="domain" description="Ketosynthase family 3 (KS3)" evidence="14">
    <location>
        <begin position="1"/>
        <end position="417"/>
    </location>
</feature>
<comment type="caution">
    <text evidence="15">The sequence shown here is derived from an EMBL/GenBank/DDBJ whole genome shotgun (WGS) entry which is preliminary data.</text>
</comment>
<comment type="catalytic activity">
    <reaction evidence="11">
        <text>(9Z)-hexadecenoyl-[ACP] + malonyl-[ACP] + H(+) = 3-oxo-(11Z)-octadecenoyl-[ACP] + holo-[ACP] + CO2</text>
        <dbReference type="Rhea" id="RHEA:55040"/>
        <dbReference type="Rhea" id="RHEA-COMP:9623"/>
        <dbReference type="Rhea" id="RHEA-COMP:9685"/>
        <dbReference type="Rhea" id="RHEA-COMP:10800"/>
        <dbReference type="Rhea" id="RHEA-COMP:14074"/>
        <dbReference type="ChEBI" id="CHEBI:15378"/>
        <dbReference type="ChEBI" id="CHEBI:16526"/>
        <dbReference type="ChEBI" id="CHEBI:64479"/>
        <dbReference type="ChEBI" id="CHEBI:78449"/>
        <dbReference type="ChEBI" id="CHEBI:83989"/>
        <dbReference type="ChEBI" id="CHEBI:138538"/>
        <dbReference type="EC" id="2.3.1.179"/>
    </reaction>
</comment>
<keyword evidence="8" id="KW-0443">Lipid metabolism</keyword>
<dbReference type="CDD" id="cd00834">
    <property type="entry name" value="KAS_I_II"/>
    <property type="match status" value="1"/>
</dbReference>
<evidence type="ECO:0000313" key="16">
    <source>
        <dbReference type="Proteomes" id="UP000306113"/>
    </source>
</evidence>
<dbReference type="EMBL" id="SSMD01000003">
    <property type="protein sequence ID" value="THD74633.1"/>
    <property type="molecule type" value="Genomic_DNA"/>
</dbReference>
<dbReference type="InterPro" id="IPR016039">
    <property type="entry name" value="Thiolase-like"/>
</dbReference>
<dbReference type="InterPro" id="IPR020841">
    <property type="entry name" value="PKS_Beta-ketoAc_synthase_dom"/>
</dbReference>
<dbReference type="InterPro" id="IPR017568">
    <property type="entry name" value="3-oxoacyl-ACP_synth-2"/>
</dbReference>
<comment type="similarity">
    <text evidence="2 11 13">Belongs to the thiolase-like superfamily. Beta-ketoacyl-ACP synthases family.</text>
</comment>
<dbReference type="SMART" id="SM00825">
    <property type="entry name" value="PKS_KS"/>
    <property type="match status" value="1"/>
</dbReference>
<organism evidence="15 16">
    <name type="scientific">Thalassobius vesicularis</name>
    <dbReference type="NCBI Taxonomy" id="1294297"/>
    <lineage>
        <taxon>Bacteria</taxon>
        <taxon>Pseudomonadati</taxon>
        <taxon>Pseudomonadota</taxon>
        <taxon>Alphaproteobacteria</taxon>
        <taxon>Rhodobacterales</taxon>
        <taxon>Roseobacteraceae</taxon>
        <taxon>Thalassovita</taxon>
    </lineage>
</organism>
<dbReference type="NCBIfam" id="NF004970">
    <property type="entry name" value="PRK06333.1"/>
    <property type="match status" value="1"/>
</dbReference>
<evidence type="ECO:0000256" key="2">
    <source>
        <dbReference type="ARBA" id="ARBA00008467"/>
    </source>
</evidence>
<comment type="pathway">
    <text evidence="1 11">Lipid metabolism; fatty acid biosynthesis.</text>
</comment>
<evidence type="ECO:0000256" key="6">
    <source>
        <dbReference type="ARBA" id="ARBA00022679"/>
    </source>
</evidence>
<dbReference type="NCBIfam" id="TIGR03150">
    <property type="entry name" value="fabF"/>
    <property type="match status" value="1"/>
</dbReference>
<proteinExistence type="inferred from homology"/>
<evidence type="ECO:0000256" key="9">
    <source>
        <dbReference type="ARBA" id="ARBA00023160"/>
    </source>
</evidence>
<dbReference type="PANTHER" id="PTHR11712">
    <property type="entry name" value="POLYKETIDE SYNTHASE-RELATED"/>
    <property type="match status" value="1"/>
</dbReference>
<dbReference type="FunFam" id="3.40.47.10:FF:000009">
    <property type="entry name" value="3-oxoacyl-[acyl-carrier-protein] synthase 2"/>
    <property type="match status" value="1"/>
</dbReference>
<sequence length="419" mass="43681">MRRVVVTGLGLVTPLACGVEETWSRLLAGESGAGPITRFDASNLATTYACELPLGDGTNGTFNADDWMEPKERRKVDDFILYGYAAAIQAVTDSGWMPEDNESRERTGVMIGSGIGGLQSIEEGAITLKEKGPRRISPFFIPGALINLISGQVSIKYGFKGPNHAVVTACSTGAHAIGDAARLIQWGDADVMLAGGAESAITPLGIAGFNACKALSTKRGDEPTKASRPYDADRDGFVMGEGAGVVVLEEYEHAKARGAKIYAEVLGYGLSGDAYHITAPSEDGDGGFRSMTAALKRAGVTPDQIDYINAHGTSTMADVIELGAVERLLGAAASKATMSSTKSATGHLLGAAGAIEAIFSILAIRDQVAPPTINLDNPAIETPIDLAPNVKRERKIDIALSNSFGFGGTNASVVFGKVS</sequence>
<dbReference type="AlphaFoldDB" id="A0A4S3MAQ1"/>
<gene>
    <name evidence="15" type="primary">fabF</name>
    <name evidence="15" type="ORF">E7681_06575</name>
</gene>
<dbReference type="PROSITE" id="PS00606">
    <property type="entry name" value="KS3_1"/>
    <property type="match status" value="1"/>
</dbReference>
<evidence type="ECO:0000256" key="5">
    <source>
        <dbReference type="ARBA" id="ARBA00022516"/>
    </source>
</evidence>